<name>F0ZI96_DICPU</name>
<evidence type="ECO:0000256" key="1">
    <source>
        <dbReference type="ARBA" id="ARBA00004038"/>
    </source>
</evidence>
<gene>
    <name evidence="6" type="ORF">DICPUDRAFT_77998</name>
</gene>
<dbReference type="RefSeq" id="XP_003287133.1">
    <property type="nucleotide sequence ID" value="XM_003287085.1"/>
</dbReference>
<evidence type="ECO:0000313" key="7">
    <source>
        <dbReference type="Proteomes" id="UP000001064"/>
    </source>
</evidence>
<keyword evidence="7" id="KW-1185">Reference proteome</keyword>
<proteinExistence type="predicted"/>
<dbReference type="GeneID" id="10500777"/>
<dbReference type="FunCoup" id="F0ZI96">
    <property type="interactions" value="117"/>
</dbReference>
<dbReference type="GO" id="GO:0005634">
    <property type="term" value="C:nucleus"/>
    <property type="evidence" value="ECO:0000318"/>
    <property type="project" value="GO_Central"/>
</dbReference>
<dbReference type="CDD" id="cd20071">
    <property type="entry name" value="SET_SMYD"/>
    <property type="match status" value="1"/>
</dbReference>
<dbReference type="AlphaFoldDB" id="F0ZI96"/>
<keyword evidence="2" id="KW-0479">Metal-binding</keyword>
<dbReference type="OMA" id="ELECKWI"/>
<dbReference type="Pfam" id="PF00856">
    <property type="entry name" value="SET"/>
    <property type="match status" value="1"/>
</dbReference>
<comment type="function">
    <text evidence="1">Probable methyltransferase.</text>
</comment>
<dbReference type="PROSITE" id="PS01360">
    <property type="entry name" value="ZF_MYND_1"/>
    <property type="match status" value="1"/>
</dbReference>
<organism evidence="6 7">
    <name type="scientific">Dictyostelium purpureum</name>
    <name type="common">Slime mold</name>
    <dbReference type="NCBI Taxonomy" id="5786"/>
    <lineage>
        <taxon>Eukaryota</taxon>
        <taxon>Amoebozoa</taxon>
        <taxon>Evosea</taxon>
        <taxon>Eumycetozoa</taxon>
        <taxon>Dictyostelia</taxon>
        <taxon>Dictyosteliales</taxon>
        <taxon>Dictyosteliaceae</taxon>
        <taxon>Dictyostelium</taxon>
    </lineage>
</organism>
<dbReference type="VEuPathDB" id="AmoebaDB:DICPUDRAFT_77998"/>
<dbReference type="SUPFAM" id="SSF82199">
    <property type="entry name" value="SET domain"/>
    <property type="match status" value="1"/>
</dbReference>
<evidence type="ECO:0000256" key="2">
    <source>
        <dbReference type="ARBA" id="ARBA00022723"/>
    </source>
</evidence>
<reference evidence="7" key="1">
    <citation type="journal article" date="2011" name="Genome Biol.">
        <title>Comparative genomics of the social amoebae Dictyostelium discoideum and Dictyostelium purpureum.</title>
        <authorList>
            <consortium name="US DOE Joint Genome Institute (JGI-PGF)"/>
            <person name="Sucgang R."/>
            <person name="Kuo A."/>
            <person name="Tian X."/>
            <person name="Salerno W."/>
            <person name="Parikh A."/>
            <person name="Feasley C.L."/>
            <person name="Dalin E."/>
            <person name="Tu H."/>
            <person name="Huang E."/>
            <person name="Barry K."/>
            <person name="Lindquist E."/>
            <person name="Shapiro H."/>
            <person name="Bruce D."/>
            <person name="Schmutz J."/>
            <person name="Salamov A."/>
            <person name="Fey P."/>
            <person name="Gaudet P."/>
            <person name="Anjard C."/>
            <person name="Babu M.M."/>
            <person name="Basu S."/>
            <person name="Bushmanova Y."/>
            <person name="van der Wel H."/>
            <person name="Katoh-Kurasawa M."/>
            <person name="Dinh C."/>
            <person name="Coutinho P.M."/>
            <person name="Saito T."/>
            <person name="Elias M."/>
            <person name="Schaap P."/>
            <person name="Kay R.R."/>
            <person name="Henrissat B."/>
            <person name="Eichinger L."/>
            <person name="Rivero F."/>
            <person name="Putnam N.H."/>
            <person name="West C.M."/>
            <person name="Loomis W.F."/>
            <person name="Chisholm R.L."/>
            <person name="Shaulsky G."/>
            <person name="Strassmann J.E."/>
            <person name="Queller D.C."/>
            <person name="Kuspa A."/>
            <person name="Grigoriev I.V."/>
        </authorList>
    </citation>
    <scope>NUCLEOTIDE SEQUENCE [LARGE SCALE GENOMIC DNA]</scope>
    <source>
        <strain evidence="7">QSDP1</strain>
    </source>
</reference>
<dbReference type="PANTHER" id="PTHR12197">
    <property type="entry name" value="HISTONE-LYSINE N-METHYLTRANSFERASE SMYD"/>
    <property type="match status" value="1"/>
</dbReference>
<keyword evidence="4" id="KW-0862">Zinc</keyword>
<dbReference type="Proteomes" id="UP000001064">
    <property type="component" value="Unassembled WGS sequence"/>
</dbReference>
<dbReference type="eggNOG" id="ENOG502RBX6">
    <property type="taxonomic scope" value="Eukaryota"/>
</dbReference>
<dbReference type="GO" id="GO:0008270">
    <property type="term" value="F:zinc ion binding"/>
    <property type="evidence" value="ECO:0007669"/>
    <property type="project" value="UniProtKB-KW"/>
</dbReference>
<dbReference type="Gene3D" id="2.170.270.10">
    <property type="entry name" value="SET domain"/>
    <property type="match status" value="1"/>
</dbReference>
<dbReference type="GO" id="GO:1901261">
    <property type="term" value="P:regulation of sorocarp spore cell differentiation"/>
    <property type="evidence" value="ECO:0007669"/>
    <property type="project" value="EnsemblProtists"/>
</dbReference>
<dbReference type="InterPro" id="IPR002893">
    <property type="entry name" value="Znf_MYND"/>
</dbReference>
<evidence type="ECO:0000256" key="3">
    <source>
        <dbReference type="ARBA" id="ARBA00022771"/>
    </source>
</evidence>
<evidence type="ECO:0000259" key="5">
    <source>
        <dbReference type="PROSITE" id="PS50280"/>
    </source>
</evidence>
<dbReference type="OrthoDB" id="265717at2759"/>
<evidence type="ECO:0000313" key="6">
    <source>
        <dbReference type="EMBL" id="EGC36318.1"/>
    </source>
</evidence>
<sequence>MSYEYFDNSDRFTLYDIQDIEYNPWIEVKTIANKGRCIYSKKFIPKGTIIFKDIPHSAIVDNQYKKNICNTCFKLFLESNRHNIITCPSCGEVNYCSEYCKQFSKIDTRHFELECKWIHEFSISYKYQLSEDDRNIVLLILKILARRIYEKKPLVFHNPPISSLPDNAASSALNETNSSNEEISFSNVENLPMIPNEVQDLIDHLDEYLANIKNSNEQEPKEQGKENELLKYSKIWKNDLKKLINTSLIIRNLVIDSIEEGHPNKIINSGFIDSEGDSEMTDFNEEPKDIKEIVERLTDFDLNILRLLCKIRSNYFGLWHTGYKSNLNKPIFEITETMKEEGNNETTKKDDEPTNQYMWCGSAVYLKLSLFNHGCFPNCTTLLEYNINHNDYSYYQGFESDNRLSISIITLRDVPQNSELLITYIPLNQKGHERYHNLKSNWMFPCDCLRCFHEKTNPELTEKIFNDSSCKNSKCSGGLLLPIEPNSNEGICRVCKTISAPLPQSFGPLI</sequence>
<dbReference type="PROSITE" id="PS50280">
    <property type="entry name" value="SET"/>
    <property type="match status" value="1"/>
</dbReference>
<dbReference type="KEGG" id="dpp:DICPUDRAFT_77998"/>
<dbReference type="InterPro" id="IPR046341">
    <property type="entry name" value="SET_dom_sf"/>
</dbReference>
<dbReference type="InterPro" id="IPR001214">
    <property type="entry name" value="SET_dom"/>
</dbReference>
<keyword evidence="3" id="KW-0863">Zinc-finger</keyword>
<dbReference type="STRING" id="5786.F0ZI96"/>
<dbReference type="InterPro" id="IPR050869">
    <property type="entry name" value="H3K4_H4K5_MeTrfase"/>
</dbReference>
<dbReference type="EMBL" id="GL871030">
    <property type="protein sequence ID" value="EGC36318.1"/>
    <property type="molecule type" value="Genomic_DNA"/>
</dbReference>
<feature type="domain" description="SET" evidence="5">
    <location>
        <begin position="24"/>
        <end position="425"/>
    </location>
</feature>
<dbReference type="InParanoid" id="F0ZI96"/>
<dbReference type="PANTHER" id="PTHR12197:SF296">
    <property type="entry name" value="SET AND MYND DOMAIN-CONTAINING PROTEIN DDB_G0288495"/>
    <property type="match status" value="1"/>
</dbReference>
<evidence type="ECO:0000256" key="4">
    <source>
        <dbReference type="ARBA" id="ARBA00022833"/>
    </source>
</evidence>
<protein>
    <recommendedName>
        <fullName evidence="5">SET domain-containing protein</fullName>
    </recommendedName>
</protein>
<accession>F0ZI96</accession>